<dbReference type="CDD" id="cd13890">
    <property type="entry name" value="CuRO_3_CueO_FtsP"/>
    <property type="match status" value="1"/>
</dbReference>
<feature type="domain" description="Plastocyanin-like" evidence="12">
    <location>
        <begin position="68"/>
        <end position="182"/>
    </location>
</feature>
<keyword evidence="3" id="KW-0479">Metal-binding</keyword>
<dbReference type="RefSeq" id="WP_160822477.1">
    <property type="nucleotide sequence ID" value="NZ_JBHSXE010000001.1"/>
</dbReference>
<evidence type="ECO:0000313" key="13">
    <source>
        <dbReference type="EMBL" id="MFC6883297.1"/>
    </source>
</evidence>
<dbReference type="Proteomes" id="UP001596380">
    <property type="component" value="Unassembled WGS sequence"/>
</dbReference>
<comment type="catalytic activity">
    <reaction evidence="9">
        <text>4 Cu(+) + O2 + 4 H(+) = 4 Cu(2+) + 2 H2O</text>
        <dbReference type="Rhea" id="RHEA:30083"/>
        <dbReference type="ChEBI" id="CHEBI:15377"/>
        <dbReference type="ChEBI" id="CHEBI:15378"/>
        <dbReference type="ChEBI" id="CHEBI:15379"/>
        <dbReference type="ChEBI" id="CHEBI:29036"/>
        <dbReference type="ChEBI" id="CHEBI:49552"/>
        <dbReference type="EC" id="1.16.3.4"/>
    </reaction>
    <physiologicalReaction direction="left-to-right" evidence="9">
        <dbReference type="Rhea" id="RHEA:30084"/>
    </physiologicalReaction>
</comment>
<evidence type="ECO:0000256" key="9">
    <source>
        <dbReference type="ARBA" id="ARBA00048092"/>
    </source>
</evidence>
<dbReference type="PROSITE" id="PS00080">
    <property type="entry name" value="MULTICOPPER_OXIDASE2"/>
    <property type="match status" value="1"/>
</dbReference>
<dbReference type="InterPro" id="IPR008972">
    <property type="entry name" value="Cupredoxin"/>
</dbReference>
<accession>A0ABW2CNM9</accession>
<dbReference type="InterPro" id="IPR011707">
    <property type="entry name" value="Cu-oxidase-like_N"/>
</dbReference>
<feature type="domain" description="Plastocyanin-like" evidence="11">
    <location>
        <begin position="355"/>
        <end position="472"/>
    </location>
</feature>
<dbReference type="InterPro" id="IPR006311">
    <property type="entry name" value="TAT_signal"/>
</dbReference>
<proteinExistence type="inferred from homology"/>
<dbReference type="EMBL" id="JBHSXS010000018">
    <property type="protein sequence ID" value="MFC6883297.1"/>
    <property type="molecule type" value="Genomic_DNA"/>
</dbReference>
<evidence type="ECO:0000256" key="4">
    <source>
        <dbReference type="ARBA" id="ARBA00023002"/>
    </source>
</evidence>
<evidence type="ECO:0000256" key="6">
    <source>
        <dbReference type="ARBA" id="ARBA00041027"/>
    </source>
</evidence>
<evidence type="ECO:0000256" key="7">
    <source>
        <dbReference type="ARBA" id="ARBA00042896"/>
    </source>
</evidence>
<dbReference type="InterPro" id="IPR045087">
    <property type="entry name" value="Cu-oxidase_fam"/>
</dbReference>
<sequence>MLGRRDALKLSAAGAAGIAVPGVLGARSLRRAFAAGPAAPAFTRPLALPRVLRPVRRTMTTDYYEMAVREAETEILPGVKTRVVAYDGSFPGPTIRALKGRRVVVRQSNDLDMDVSTHLHGGHVSPGDDGHPAFPVAPGDARDYTYPNAQPAATLWYHDHVHHMEAEMVFRGLSGLYVIDDPMEWALGLPNGAYDVPIVMRDIHLDDAGQIVWEMGDFQNRNTILVNGRTQPYFEVAARKYRLRLVNGSNMRFFNLSLSNGGDLTVIGGDGGLLPAPQTVKSVQLSAGERADVVVDFGAYEPGTRIVLTNAFGTDAATREIMRFDVGSPVRDRSRVPDRLGRTLALPDADVTRDVVMDFNPATNEWTMDGRAFDMNRVDIKIKRGQTEIWRVKSDSTHLPVPHNIHLHGTHFEVLDRDGRPPAPHETGPKDTVAVMAGSTVRIKVRYDRYLGRYLYHCHLLDHSAMGMMAQAEIVA</sequence>
<dbReference type="PANTHER" id="PTHR48267">
    <property type="entry name" value="CUPREDOXIN SUPERFAMILY PROTEIN"/>
    <property type="match status" value="1"/>
</dbReference>
<evidence type="ECO:0000256" key="2">
    <source>
        <dbReference type="ARBA" id="ARBA00011245"/>
    </source>
</evidence>
<dbReference type="Pfam" id="PF00394">
    <property type="entry name" value="Cu-oxidase"/>
    <property type="match status" value="1"/>
</dbReference>
<gene>
    <name evidence="13" type="ORF">ACFQKB_26310</name>
</gene>
<comment type="similarity">
    <text evidence="1">Belongs to the multicopper oxidase family.</text>
</comment>
<evidence type="ECO:0000259" key="10">
    <source>
        <dbReference type="Pfam" id="PF00394"/>
    </source>
</evidence>
<evidence type="ECO:0000259" key="12">
    <source>
        <dbReference type="Pfam" id="PF07732"/>
    </source>
</evidence>
<dbReference type="Pfam" id="PF07732">
    <property type="entry name" value="Cu-oxidase_3"/>
    <property type="match status" value="1"/>
</dbReference>
<organism evidence="13 14">
    <name type="scientific">Actinomadura yumaensis</name>
    <dbReference type="NCBI Taxonomy" id="111807"/>
    <lineage>
        <taxon>Bacteria</taxon>
        <taxon>Bacillati</taxon>
        <taxon>Actinomycetota</taxon>
        <taxon>Actinomycetes</taxon>
        <taxon>Streptosporangiales</taxon>
        <taxon>Thermomonosporaceae</taxon>
        <taxon>Actinomadura</taxon>
    </lineage>
</organism>
<evidence type="ECO:0000256" key="8">
    <source>
        <dbReference type="ARBA" id="ARBA00043090"/>
    </source>
</evidence>
<evidence type="ECO:0000259" key="11">
    <source>
        <dbReference type="Pfam" id="PF07731"/>
    </source>
</evidence>
<evidence type="ECO:0000313" key="14">
    <source>
        <dbReference type="Proteomes" id="UP001596380"/>
    </source>
</evidence>
<feature type="domain" description="Plastocyanin-like" evidence="10">
    <location>
        <begin position="220"/>
        <end position="299"/>
    </location>
</feature>
<dbReference type="Pfam" id="PF07731">
    <property type="entry name" value="Cu-oxidase_2"/>
    <property type="match status" value="1"/>
</dbReference>
<protein>
    <recommendedName>
        <fullName evidence="6">Multicopper oxidase CueO</fullName>
        <ecNumber evidence="5">1.16.3.4</ecNumber>
    </recommendedName>
    <alternativeName>
        <fullName evidence="7">Copper efflux oxidase</fullName>
    </alternativeName>
    <alternativeName>
        <fullName evidence="8">Cuprous oxidase</fullName>
    </alternativeName>
</protein>
<name>A0ABW2CNM9_9ACTN</name>
<dbReference type="PANTHER" id="PTHR48267:SF1">
    <property type="entry name" value="BILIRUBIN OXIDASE"/>
    <property type="match status" value="1"/>
</dbReference>
<dbReference type="Gene3D" id="2.60.40.420">
    <property type="entry name" value="Cupredoxins - blue copper proteins"/>
    <property type="match status" value="3"/>
</dbReference>
<dbReference type="PROSITE" id="PS51318">
    <property type="entry name" value="TAT"/>
    <property type="match status" value="1"/>
</dbReference>
<comment type="subunit">
    <text evidence="2">Monomer.</text>
</comment>
<dbReference type="SUPFAM" id="SSF49503">
    <property type="entry name" value="Cupredoxins"/>
    <property type="match status" value="3"/>
</dbReference>
<keyword evidence="4" id="KW-0560">Oxidoreductase</keyword>
<evidence type="ECO:0000256" key="5">
    <source>
        <dbReference type="ARBA" id="ARBA00038978"/>
    </source>
</evidence>
<dbReference type="InterPro" id="IPR011706">
    <property type="entry name" value="Cu-oxidase_C"/>
</dbReference>
<dbReference type="InterPro" id="IPR001117">
    <property type="entry name" value="Cu-oxidase_2nd"/>
</dbReference>
<reference evidence="14" key="1">
    <citation type="journal article" date="2019" name="Int. J. Syst. Evol. Microbiol.">
        <title>The Global Catalogue of Microorganisms (GCM) 10K type strain sequencing project: providing services to taxonomists for standard genome sequencing and annotation.</title>
        <authorList>
            <consortium name="The Broad Institute Genomics Platform"/>
            <consortium name="The Broad Institute Genome Sequencing Center for Infectious Disease"/>
            <person name="Wu L."/>
            <person name="Ma J."/>
        </authorList>
    </citation>
    <scope>NUCLEOTIDE SEQUENCE [LARGE SCALE GENOMIC DNA]</scope>
    <source>
        <strain evidence="14">JCM 3369</strain>
    </source>
</reference>
<dbReference type="EC" id="1.16.3.4" evidence="5"/>
<dbReference type="InterPro" id="IPR002355">
    <property type="entry name" value="Cu_oxidase_Cu_BS"/>
</dbReference>
<evidence type="ECO:0000256" key="3">
    <source>
        <dbReference type="ARBA" id="ARBA00022723"/>
    </source>
</evidence>
<evidence type="ECO:0000256" key="1">
    <source>
        <dbReference type="ARBA" id="ARBA00010609"/>
    </source>
</evidence>
<comment type="caution">
    <text evidence="13">The sequence shown here is derived from an EMBL/GenBank/DDBJ whole genome shotgun (WGS) entry which is preliminary data.</text>
</comment>
<keyword evidence="14" id="KW-1185">Reference proteome</keyword>